<keyword evidence="7 9" id="KW-0687">Ribonucleoprotein</keyword>
<reference evidence="12" key="1">
    <citation type="submission" date="2020-11" db="EMBL/GenBank/DDBJ databases">
        <authorList>
            <consortium name="DOE Joint Genome Institute"/>
            <person name="Ahrendt S."/>
            <person name="Riley R."/>
            <person name="Andreopoulos W."/>
            <person name="Labutti K."/>
            <person name="Pangilinan J."/>
            <person name="Ruiz-Duenas F.J."/>
            <person name="Barrasa J.M."/>
            <person name="Sanchez-Garcia M."/>
            <person name="Camarero S."/>
            <person name="Miyauchi S."/>
            <person name="Serrano A."/>
            <person name="Linde D."/>
            <person name="Babiker R."/>
            <person name="Drula E."/>
            <person name="Ayuso-Fernandez I."/>
            <person name="Pacheco R."/>
            <person name="Padilla G."/>
            <person name="Ferreira P."/>
            <person name="Barriuso J."/>
            <person name="Kellner H."/>
            <person name="Castanera R."/>
            <person name="Alfaro M."/>
            <person name="Ramirez L."/>
            <person name="Pisabarro A.G."/>
            <person name="Kuo A."/>
            <person name="Tritt A."/>
            <person name="Lipzen A."/>
            <person name="He G."/>
            <person name="Yan M."/>
            <person name="Ng V."/>
            <person name="Cullen D."/>
            <person name="Martin F."/>
            <person name="Rosso M.-N."/>
            <person name="Henrissat B."/>
            <person name="Hibbett D."/>
            <person name="Martinez A.T."/>
            <person name="Grigoriev I.V."/>
        </authorList>
    </citation>
    <scope>NUCLEOTIDE SEQUENCE</scope>
    <source>
        <strain evidence="12">AH 40177</strain>
    </source>
</reference>
<keyword evidence="13" id="KW-1185">Reference proteome</keyword>
<dbReference type="GO" id="GO:0000462">
    <property type="term" value="P:maturation of SSU-rRNA from tricistronic rRNA transcript (SSU-rRNA, 5.8S rRNA, LSU-rRNA)"/>
    <property type="evidence" value="ECO:0007669"/>
    <property type="project" value="TreeGrafter"/>
</dbReference>
<dbReference type="GO" id="GO:0032040">
    <property type="term" value="C:small-subunit processome"/>
    <property type="evidence" value="ECO:0007669"/>
    <property type="project" value="TreeGrafter"/>
</dbReference>
<evidence type="ECO:0000313" key="13">
    <source>
        <dbReference type="Proteomes" id="UP000772434"/>
    </source>
</evidence>
<sequence length="2222" mass="241870">MPTALASQLASQASLNAQLLSDRSKTRGKHASVESYLFANSREAAEHDLDSIFALGRSGFDALSIIIPQLHEYEESLFSYHAKNIDRTLLPIDAGRDLDTVLDGCLQEIGAYLLESAASKMLEWLVRRFRVNEFNVRAVVALFLPYHETQHWGKMLTILHLDKEPVFKFLVPHQKQAQKPTSAVDLILPRQALVQAMLRDGDVARLVVGLLSTALKGQTEGSFSRGKYYKTLVAFWAATMHDFVLAHGSNGSKSMSEGTSALVFSAVLQPLSIIPKMKAKASKKGKSIKYESIERDTVFTSYILLAALSSRSSHSLTPAALKIIISSLVGAAASGTGIGAPQLVKTLVAVCASQNELPESHFSEGEEILTKLLAIPDVLPEIVQALGSWDGAEKIFVPFTGVVVDWLSSSDVTKASQSYHVLEIILSSAVPPSVALIHRITSSLLRIATTFPNSSESIRSLLSIVHQRYPSVLKATRGDLEENDDFDEQRIDALLLSLSIPSSTPSSSKSSEKIREALLASSNADSSVRLNGVKSLLTLLRNGTELESMSDALLARTVDSDITVLEALYDHTDQGSGFESVILSTKHNASYYLELLSGVLFPAPSVDTSEVIKPPKRAVVKAHLAFVVKYLTTAQPTWNSDWNNDVFHRIVFPYLIYSKPRGKTTDAVWEILKETGNIHPWIVGCVEHTGAVSEVDDEVERMQALNTTLGERIAANILAQKSSQDADSDYIELISKLVDANSYVRISGLLIIRAMIASADPATAVNFASKVLDAISQEKRSQQLQIQVNETNLDETLSKKLAVQIVTKPNNKAIEGLLYLALLSDIAMLQPSGTKDTVNWVYPASKPDVYAFLMQRLYLCTNTMMLSSAPQARMHVISALFTSLGAEAGVFLVGVWLNSGLKSNKDEDTPLSSAVLSHLSAFLQAHLKLVSGEGRAVDFQTLLPTIIIALSNPSQDVRKAAVECLSILKELSVSDDGKGRKFEEVYAFDRVYGDNQNGSELQYLFPDDLAVYIASLVEMREHCVSDREYIGAWHAEQFASSDKNQEKSSIKYRTHVLCYLLSHVNTLSVLPEAQAAMLRMISPCFSLTQQQSSRKVSNDKRKASPEFTAALSLLPFLRTFAAGVSGSTSRNQNEKNVEGTISSAKLALKVVFGDPGIFQLEDAEYKGGKLWDVLCALLKKVFSGDDAFAPLRSVLSDCATRMWSFAALRKEKRVELIDVVVGAAVVSDTQAQTINEASPVKSLLSNFFGRFVDDQAQIIIAVLNKHGKALAEIIEGDVSVSRPKAKKPRVDSSQGDAATDSSPEEQTNTFQSLSVITEVLASLSITSTASSTTKTELSSLPPSFDLITHLLETLSQVLRFQASGAFIDGSVPVDFVCQNIMSTIDGVAVGVRDPPNLTPTPIRLDVLVEIIRVSANPQTLHQSLLLIAELARLAPESVLRNVMPVFTFMGVGAASTAGGGKSGAEGGGGTSAMLSRDDGYGWRIVQKTVDSIVPVMVSSLKKSHPSSGLDLYIGARDFLRVFTDAANHIPRHRRTNFFSHLITVLGPKDFLAPVCLLLIEKSANKIVRSHQHLLGTGKTKEKDSGDAQSVLALPTSLVHHFEPWLQIWVLAEMLRESERLLQRAISPDNNGKTLLDDSSFEEHSVSPSILYRRRAQAIVIFVGYAAKTFPISPSTSILNPDAMDVVPENTNLSDVVSILIALSTNSTLGGSTEVKIEDVSKSARLSMARVLNVMSATDFIETVLLMLSNENQLIQEGALSLLSTRLPRVAASVRQSAVTSVTKICDLLHNILSKQPGASLTTSAFNAIRAIGSTLCSGEESCITALVPLLVKALNNKTALEIVSAAIGALVPLPAKLGPRLIPHFREIVSQSVSLLREGPAGITADTVQLLHHLLASIPTFWSATEVTHITKLYLELCVSSGKPPVEISNLMRSISKKAPSKILLPTLCDLWRSLEIVPNIHALAGYFDLLKRSIRNAGRPAVQDNLRALFSVFISAFEVVSVLEVSEVNNLGICRLVVKLNESSFRPLFRRLYDWAFAGESDPKIQIMFCHIFCGLLDYFKGLMNPYMSMLLPPLTDILKNCISADSAEIKDLLSPVLETLSKSLACDDGSFWRDDKIRQLSSTLIALIPGCAKLSQNDTARTLLQDCLVAGAESVTDDNVLKAMNLDILMHTRSEDLLGFVSETTTFIAECCEDENDLVTRESFKLKDAVESVAGSISGL</sequence>
<dbReference type="EMBL" id="JADNRY010000001">
    <property type="protein sequence ID" value="KAF9078300.1"/>
    <property type="molecule type" value="Genomic_DNA"/>
</dbReference>
<gene>
    <name evidence="12" type="ORF">BDP27DRAFT_1309369</name>
</gene>
<feature type="compositionally biased region" description="Polar residues" evidence="10">
    <location>
        <begin position="1291"/>
        <end position="1307"/>
    </location>
</feature>
<dbReference type="GO" id="GO:0034455">
    <property type="term" value="C:t-UTP complex"/>
    <property type="evidence" value="ECO:0007669"/>
    <property type="project" value="TreeGrafter"/>
</dbReference>
<feature type="domain" description="BP28 C-terminal" evidence="11">
    <location>
        <begin position="1980"/>
        <end position="2113"/>
    </location>
</feature>
<dbReference type="SMART" id="SM01036">
    <property type="entry name" value="BP28CT"/>
    <property type="match status" value="1"/>
</dbReference>
<dbReference type="Pfam" id="PF08146">
    <property type="entry name" value="BP28CT"/>
    <property type="match status" value="1"/>
</dbReference>
<name>A0A9P5UFH2_9AGAR</name>
<evidence type="ECO:0000259" key="11">
    <source>
        <dbReference type="SMART" id="SM01036"/>
    </source>
</evidence>
<dbReference type="GO" id="GO:0030686">
    <property type="term" value="C:90S preribosome"/>
    <property type="evidence" value="ECO:0007669"/>
    <property type="project" value="TreeGrafter"/>
</dbReference>
<comment type="similarity">
    <text evidence="2 9">Belongs to the HEATR1/UTP10 family.</text>
</comment>
<evidence type="ECO:0000256" key="4">
    <source>
        <dbReference type="ARBA" id="ARBA00022517"/>
    </source>
</evidence>
<evidence type="ECO:0000256" key="7">
    <source>
        <dbReference type="ARBA" id="ARBA00023274"/>
    </source>
</evidence>
<evidence type="ECO:0000256" key="3">
    <source>
        <dbReference type="ARBA" id="ARBA00015399"/>
    </source>
</evidence>
<keyword evidence="4 9" id="KW-0690">Ribosome biogenesis</keyword>
<dbReference type="PANTHER" id="PTHR13457:SF1">
    <property type="entry name" value="HEAT REPEAT-CONTAINING PROTEIN 1"/>
    <property type="match status" value="1"/>
</dbReference>
<evidence type="ECO:0000256" key="10">
    <source>
        <dbReference type="SAM" id="MobiDB-lite"/>
    </source>
</evidence>
<dbReference type="OrthoDB" id="31183at2759"/>
<dbReference type="Pfam" id="PF23243">
    <property type="entry name" value="HEAT_HEATR1"/>
    <property type="match status" value="1"/>
</dbReference>
<evidence type="ECO:0000256" key="5">
    <source>
        <dbReference type="ARBA" id="ARBA00022552"/>
    </source>
</evidence>
<dbReference type="PANTHER" id="PTHR13457">
    <property type="entry name" value="BAP28"/>
    <property type="match status" value="1"/>
</dbReference>
<dbReference type="GO" id="GO:0045943">
    <property type="term" value="P:positive regulation of transcription by RNA polymerase I"/>
    <property type="evidence" value="ECO:0007669"/>
    <property type="project" value="TreeGrafter"/>
</dbReference>
<feature type="region of interest" description="Disordered" evidence="10">
    <location>
        <begin position="1284"/>
        <end position="1307"/>
    </location>
</feature>
<dbReference type="GO" id="GO:0030515">
    <property type="term" value="F:snoRNA binding"/>
    <property type="evidence" value="ECO:0007669"/>
    <property type="project" value="TreeGrafter"/>
</dbReference>
<organism evidence="12 13">
    <name type="scientific">Rhodocollybia butyracea</name>
    <dbReference type="NCBI Taxonomy" id="206335"/>
    <lineage>
        <taxon>Eukaryota</taxon>
        <taxon>Fungi</taxon>
        <taxon>Dikarya</taxon>
        <taxon>Basidiomycota</taxon>
        <taxon>Agaricomycotina</taxon>
        <taxon>Agaricomycetes</taxon>
        <taxon>Agaricomycetidae</taxon>
        <taxon>Agaricales</taxon>
        <taxon>Marasmiineae</taxon>
        <taxon>Omphalotaceae</taxon>
        <taxon>Rhodocollybia</taxon>
    </lineage>
</organism>
<comment type="subcellular location">
    <subcellularLocation>
        <location evidence="1 9">Nucleus</location>
        <location evidence="1 9">Nucleolus</location>
    </subcellularLocation>
</comment>
<evidence type="ECO:0000256" key="9">
    <source>
        <dbReference type="RuleBase" id="RU367065"/>
    </source>
</evidence>
<dbReference type="InterPro" id="IPR040191">
    <property type="entry name" value="UTP10"/>
</dbReference>
<proteinExistence type="inferred from homology"/>
<keyword evidence="6 9" id="KW-0539">Nucleus</keyword>
<evidence type="ECO:0000256" key="6">
    <source>
        <dbReference type="ARBA" id="ARBA00023242"/>
    </source>
</evidence>
<dbReference type="SUPFAM" id="SSF48371">
    <property type="entry name" value="ARM repeat"/>
    <property type="match status" value="2"/>
</dbReference>
<comment type="subunit">
    <text evidence="9">Component of the ribosomal small subunit (SSU) processome.</text>
</comment>
<comment type="function">
    <text evidence="9">Involved in nucleolar processing of pre-18S ribosomal RNA.</text>
</comment>
<evidence type="ECO:0000313" key="12">
    <source>
        <dbReference type="EMBL" id="KAF9078300.1"/>
    </source>
</evidence>
<feature type="repeat" description="HEAT" evidence="8">
    <location>
        <begin position="942"/>
        <end position="980"/>
    </location>
</feature>
<protein>
    <recommendedName>
        <fullName evidence="3 9">U3 small nucleolar RNA-associated protein 10</fullName>
    </recommendedName>
</protein>
<dbReference type="InterPro" id="IPR021133">
    <property type="entry name" value="HEAT_type_2"/>
</dbReference>
<dbReference type="InterPro" id="IPR011989">
    <property type="entry name" value="ARM-like"/>
</dbReference>
<dbReference type="InterPro" id="IPR016024">
    <property type="entry name" value="ARM-type_fold"/>
</dbReference>
<dbReference type="PROSITE" id="PS50077">
    <property type="entry name" value="HEAT_REPEAT"/>
    <property type="match status" value="1"/>
</dbReference>
<accession>A0A9P5UFH2</accession>
<evidence type="ECO:0000256" key="1">
    <source>
        <dbReference type="ARBA" id="ARBA00004604"/>
    </source>
</evidence>
<keyword evidence="5 9" id="KW-0698">rRNA processing</keyword>
<evidence type="ECO:0000256" key="2">
    <source>
        <dbReference type="ARBA" id="ARBA00010559"/>
    </source>
</evidence>
<dbReference type="InterPro" id="IPR056473">
    <property type="entry name" value="HEAT_Utp10/HEAT1"/>
</dbReference>
<comment type="caution">
    <text evidence="12">The sequence shown here is derived from an EMBL/GenBank/DDBJ whole genome shotgun (WGS) entry which is preliminary data.</text>
</comment>
<dbReference type="Proteomes" id="UP000772434">
    <property type="component" value="Unassembled WGS sequence"/>
</dbReference>
<dbReference type="InterPro" id="IPR012954">
    <property type="entry name" value="BP28_C_dom"/>
</dbReference>
<dbReference type="Gene3D" id="1.25.10.10">
    <property type="entry name" value="Leucine-rich Repeat Variant"/>
    <property type="match status" value="3"/>
</dbReference>
<evidence type="ECO:0000256" key="8">
    <source>
        <dbReference type="PROSITE-ProRule" id="PRU00103"/>
    </source>
</evidence>